<feature type="region of interest" description="Disordered" evidence="1">
    <location>
        <begin position="145"/>
        <end position="180"/>
    </location>
</feature>
<dbReference type="Proteomes" id="UP000193986">
    <property type="component" value="Unassembled WGS sequence"/>
</dbReference>
<evidence type="ECO:0000256" key="1">
    <source>
        <dbReference type="SAM" id="MobiDB-lite"/>
    </source>
</evidence>
<keyword evidence="3" id="KW-1185">Reference proteome</keyword>
<feature type="compositionally biased region" description="Low complexity" evidence="1">
    <location>
        <begin position="145"/>
        <end position="154"/>
    </location>
</feature>
<proteinExistence type="predicted"/>
<dbReference type="AlphaFoldDB" id="A0A1Y2BJ58"/>
<sequence length="253" mass="27456">MDLGNPEISDESFLPSDLLRALELVPETSSTPPPPLTRSDTAETPLLSLGPSQTTQSQGDMSSFPTNSSIERLGFGQWANTRRLTPTRVQLSERQRDQARLAIGISLDESNTDPFIAPNQSTLGFSSVEQGTPMRTVGREIQLNLGNPNHNPLLIPLPPSPPPEHESKKPHGLPNRRPTEWISALPPDRISLSSMTSEGEGPGALTRSTSIFSGGPLSDDGGGRRVSEVMQLAIRENLNIDNERLDRDRGKNG</sequence>
<reference evidence="2 3" key="1">
    <citation type="submission" date="2016-07" db="EMBL/GenBank/DDBJ databases">
        <title>Pervasive Adenine N6-methylation of Active Genes in Fungi.</title>
        <authorList>
            <consortium name="DOE Joint Genome Institute"/>
            <person name="Mondo S.J."/>
            <person name="Dannebaum R.O."/>
            <person name="Kuo R.C."/>
            <person name="Labutti K."/>
            <person name="Haridas S."/>
            <person name="Kuo A."/>
            <person name="Salamov A."/>
            <person name="Ahrendt S.R."/>
            <person name="Lipzen A."/>
            <person name="Sullivan W."/>
            <person name="Andreopoulos W.B."/>
            <person name="Clum A."/>
            <person name="Lindquist E."/>
            <person name="Daum C."/>
            <person name="Ramamoorthy G.K."/>
            <person name="Gryganskyi A."/>
            <person name="Culley D."/>
            <person name="Magnuson J.K."/>
            <person name="James T.Y."/>
            <person name="O'Malley M.A."/>
            <person name="Stajich J.E."/>
            <person name="Spatafora J.W."/>
            <person name="Visel A."/>
            <person name="Grigoriev I.V."/>
        </authorList>
    </citation>
    <scope>NUCLEOTIDE SEQUENCE [LARGE SCALE GENOMIC DNA]</scope>
    <source>
        <strain evidence="2 3">68-887.2</strain>
    </source>
</reference>
<evidence type="ECO:0000313" key="2">
    <source>
        <dbReference type="EMBL" id="ORY34607.1"/>
    </source>
</evidence>
<protein>
    <submittedName>
        <fullName evidence="2">Uncharacterized protein</fullName>
    </submittedName>
</protein>
<accession>A0A1Y2BJ58</accession>
<feature type="region of interest" description="Disordered" evidence="1">
    <location>
        <begin position="194"/>
        <end position="226"/>
    </location>
</feature>
<feature type="compositionally biased region" description="Polar residues" evidence="1">
    <location>
        <begin position="50"/>
        <end position="69"/>
    </location>
</feature>
<dbReference type="EMBL" id="MCFC01000002">
    <property type="protein sequence ID" value="ORY34607.1"/>
    <property type="molecule type" value="Genomic_DNA"/>
</dbReference>
<feature type="region of interest" description="Disordered" evidence="1">
    <location>
        <begin position="24"/>
        <end position="69"/>
    </location>
</feature>
<gene>
    <name evidence="2" type="ORF">BCR39DRAFT_117293</name>
</gene>
<organism evidence="2 3">
    <name type="scientific">Naematelia encephala</name>
    <dbReference type="NCBI Taxonomy" id="71784"/>
    <lineage>
        <taxon>Eukaryota</taxon>
        <taxon>Fungi</taxon>
        <taxon>Dikarya</taxon>
        <taxon>Basidiomycota</taxon>
        <taxon>Agaricomycotina</taxon>
        <taxon>Tremellomycetes</taxon>
        <taxon>Tremellales</taxon>
        <taxon>Naemateliaceae</taxon>
        <taxon>Naematelia</taxon>
    </lineage>
</organism>
<name>A0A1Y2BJ58_9TREE</name>
<comment type="caution">
    <text evidence="2">The sequence shown here is derived from an EMBL/GenBank/DDBJ whole genome shotgun (WGS) entry which is preliminary data.</text>
</comment>
<dbReference type="InParanoid" id="A0A1Y2BJ58"/>
<evidence type="ECO:0000313" key="3">
    <source>
        <dbReference type="Proteomes" id="UP000193986"/>
    </source>
</evidence>